<feature type="compositionally biased region" description="Gly residues" evidence="1">
    <location>
        <begin position="310"/>
        <end position="332"/>
    </location>
</feature>
<evidence type="ECO:0008006" key="5">
    <source>
        <dbReference type="Google" id="ProtNLM"/>
    </source>
</evidence>
<name>A0A380ZTZ3_9FLAO</name>
<evidence type="ECO:0000256" key="2">
    <source>
        <dbReference type="SAM" id="SignalP"/>
    </source>
</evidence>
<gene>
    <name evidence="3" type="ORF">NCTC11661_01968</name>
</gene>
<feature type="chain" id="PRO_5017012958" description="Prolyl-tRNA synthetase" evidence="2">
    <location>
        <begin position="35"/>
        <end position="332"/>
    </location>
</feature>
<evidence type="ECO:0000313" key="3">
    <source>
        <dbReference type="EMBL" id="SUV52823.1"/>
    </source>
</evidence>
<evidence type="ECO:0000313" key="4">
    <source>
        <dbReference type="Proteomes" id="UP000255515"/>
    </source>
</evidence>
<proteinExistence type="predicted"/>
<organism evidence="3 4">
    <name type="scientific">Bergeyella zoohelcum</name>
    <dbReference type="NCBI Taxonomy" id="1015"/>
    <lineage>
        <taxon>Bacteria</taxon>
        <taxon>Pseudomonadati</taxon>
        <taxon>Bacteroidota</taxon>
        <taxon>Flavobacteriia</taxon>
        <taxon>Flavobacteriales</taxon>
        <taxon>Weeksellaceae</taxon>
        <taxon>Bergeyella</taxon>
    </lineage>
</organism>
<feature type="compositionally biased region" description="Polar residues" evidence="1">
    <location>
        <begin position="216"/>
        <end position="297"/>
    </location>
</feature>
<feature type="signal peptide" evidence="2">
    <location>
        <begin position="1"/>
        <end position="34"/>
    </location>
</feature>
<dbReference type="PROSITE" id="PS51257">
    <property type="entry name" value="PROKAR_LIPOPROTEIN"/>
    <property type="match status" value="1"/>
</dbReference>
<reference evidence="3 4" key="1">
    <citation type="submission" date="2018-06" db="EMBL/GenBank/DDBJ databases">
        <authorList>
            <consortium name="Pathogen Informatics"/>
            <person name="Doyle S."/>
        </authorList>
    </citation>
    <scope>NUCLEOTIDE SEQUENCE [LARGE SCALE GENOMIC DNA]</scope>
    <source>
        <strain evidence="3 4">NCTC11661</strain>
    </source>
</reference>
<sequence>MKINVTNILTHTITRRITLMLSAGIILASCSAQMGSYSETDGVYYDPEKDVLPENTRYNSRVGEVYPFEDEENHSIADGAFERKWEKNNKYWNDNSGATHSDWGNYTGSETHIYDNRWMGYGGWGWYNPYRWGWGYPYGMYGGYYGGYGWNWGLHLGFGWGWNSYYHPYWDFYNPYWGYGYGMWGGYGWGLPYHGYRYRSIPRARSGAVNSFRNGGYSNYGTQRNSNTFGNQRHSGFTQPNQSRGFQQNSGFRSNANTRFQNNSNYGPRSGSYNNPPRRSNFNHSTPRQSGFNNATPRSGGFNNSSSGGFRSGGFNSGGGVRSGSGRVGGFR</sequence>
<dbReference type="AlphaFoldDB" id="A0A380ZTZ3"/>
<dbReference type="Proteomes" id="UP000255515">
    <property type="component" value="Unassembled WGS sequence"/>
</dbReference>
<evidence type="ECO:0000256" key="1">
    <source>
        <dbReference type="SAM" id="MobiDB-lite"/>
    </source>
</evidence>
<feature type="region of interest" description="Disordered" evidence="1">
    <location>
        <begin position="216"/>
        <end position="332"/>
    </location>
</feature>
<feature type="compositionally biased region" description="Low complexity" evidence="1">
    <location>
        <begin position="298"/>
        <end position="309"/>
    </location>
</feature>
<protein>
    <recommendedName>
        <fullName evidence="5">Prolyl-tRNA synthetase</fullName>
    </recommendedName>
</protein>
<keyword evidence="2" id="KW-0732">Signal</keyword>
<accession>A0A380ZTZ3</accession>
<dbReference type="EMBL" id="UFTJ01000003">
    <property type="protein sequence ID" value="SUV52823.1"/>
    <property type="molecule type" value="Genomic_DNA"/>
</dbReference>
<dbReference type="RefSeq" id="WP_002688032.1">
    <property type="nucleotide sequence ID" value="NZ_UFTJ01000003.1"/>
</dbReference>